<dbReference type="Proteomes" id="UP000238739">
    <property type="component" value="Unassembled WGS sequence"/>
</dbReference>
<reference evidence="1" key="1">
    <citation type="submission" date="2018-01" db="EMBL/GenBank/DDBJ databases">
        <authorList>
            <person name="Chaillou S."/>
        </authorList>
    </citation>
    <scope>NUCLEOTIDE SEQUENCE [LARGE SCALE GENOMIC DNA]</scope>
    <source>
        <strain evidence="1">MFPC41A2801</strain>
    </source>
</reference>
<evidence type="ECO:0000313" key="1">
    <source>
        <dbReference type="EMBL" id="SPC38814.1"/>
    </source>
</evidence>
<accession>A0A2N9DW92</accession>
<dbReference type="EMBL" id="OGVC01000023">
    <property type="protein sequence ID" value="SPC38814.1"/>
    <property type="molecule type" value="Genomic_DNA"/>
</dbReference>
<protein>
    <recommendedName>
        <fullName evidence="3">AbrB family transcriptional regulator</fullName>
    </recommendedName>
</protein>
<proteinExistence type="predicted"/>
<comment type="caution">
    <text evidence="1">The sequence shown here is derived from an EMBL/GenBank/DDBJ whole genome shotgun (WGS) entry which is preliminary data.</text>
</comment>
<keyword evidence="2" id="KW-1185">Reference proteome</keyword>
<organism evidence="1 2">
    <name type="scientific">Latilactobacillus fuchuensis</name>
    <dbReference type="NCBI Taxonomy" id="164393"/>
    <lineage>
        <taxon>Bacteria</taxon>
        <taxon>Bacillati</taxon>
        <taxon>Bacillota</taxon>
        <taxon>Bacilli</taxon>
        <taxon>Lactobacillales</taxon>
        <taxon>Lactobacillaceae</taxon>
        <taxon>Latilactobacillus</taxon>
    </lineage>
</organism>
<dbReference type="RefSeq" id="WP_106482846.1">
    <property type="nucleotide sequence ID" value="NZ_CBCPIL010000022.1"/>
</dbReference>
<dbReference type="AlphaFoldDB" id="A0A2N9DW92"/>
<dbReference type="NCBIfam" id="NF047400">
    <property type="entry name" value="MazE_PemI_antitoxin"/>
    <property type="match status" value="1"/>
</dbReference>
<gene>
    <name evidence="1" type="ORF">LFUMFP_30017</name>
</gene>
<evidence type="ECO:0000313" key="2">
    <source>
        <dbReference type="Proteomes" id="UP000238739"/>
    </source>
</evidence>
<name>A0A2N9DW92_9LACO</name>
<sequence>MRIRKQGNATVLTVPAKFNMQSDVEYVAYKGHDDAITFVKKAPNIFKQAVVDHQEIDIGSEFSVDSQSGNEQI</sequence>
<evidence type="ECO:0008006" key="3">
    <source>
        <dbReference type="Google" id="ProtNLM"/>
    </source>
</evidence>